<sequence>MSCCRRASSIFLPPENNTGWSKLLQRQSPHWIVCTFGSILAMSNSSFSTVAFASSDCHTVVVDPSRICDCHRLTSTHGWTYATINTITMLCCLGQTQHQLHTIVGLIPVFPHLPFDWLQTSCRSHDTV</sequence>
<organism evidence="1 2">
    <name type="scientific">Armillaria gallica</name>
    <name type="common">Bulbous honey fungus</name>
    <name type="synonym">Armillaria bulbosa</name>
    <dbReference type="NCBI Taxonomy" id="47427"/>
    <lineage>
        <taxon>Eukaryota</taxon>
        <taxon>Fungi</taxon>
        <taxon>Dikarya</taxon>
        <taxon>Basidiomycota</taxon>
        <taxon>Agaricomycotina</taxon>
        <taxon>Agaricomycetes</taxon>
        <taxon>Agaricomycetidae</taxon>
        <taxon>Agaricales</taxon>
        <taxon>Marasmiineae</taxon>
        <taxon>Physalacriaceae</taxon>
        <taxon>Armillaria</taxon>
    </lineage>
</organism>
<accession>A0A2H3CYC8</accession>
<dbReference type="InParanoid" id="A0A2H3CYC8"/>
<dbReference type="EMBL" id="KZ293749">
    <property type="protein sequence ID" value="PBK80286.1"/>
    <property type="molecule type" value="Genomic_DNA"/>
</dbReference>
<dbReference type="Proteomes" id="UP000217790">
    <property type="component" value="Unassembled WGS sequence"/>
</dbReference>
<keyword evidence="2" id="KW-1185">Reference proteome</keyword>
<proteinExistence type="predicted"/>
<evidence type="ECO:0000313" key="1">
    <source>
        <dbReference type="EMBL" id="PBK80286.1"/>
    </source>
</evidence>
<dbReference type="AlphaFoldDB" id="A0A2H3CYC8"/>
<gene>
    <name evidence="1" type="ORF">ARMGADRAFT_80873</name>
</gene>
<protein>
    <submittedName>
        <fullName evidence="1">Uncharacterized protein</fullName>
    </submittedName>
</protein>
<name>A0A2H3CYC8_ARMGA</name>
<evidence type="ECO:0000313" key="2">
    <source>
        <dbReference type="Proteomes" id="UP000217790"/>
    </source>
</evidence>
<reference evidence="2" key="1">
    <citation type="journal article" date="2017" name="Nat. Ecol. Evol.">
        <title>Genome expansion and lineage-specific genetic innovations in the forest pathogenic fungi Armillaria.</title>
        <authorList>
            <person name="Sipos G."/>
            <person name="Prasanna A.N."/>
            <person name="Walter M.C."/>
            <person name="O'Connor E."/>
            <person name="Balint B."/>
            <person name="Krizsan K."/>
            <person name="Kiss B."/>
            <person name="Hess J."/>
            <person name="Varga T."/>
            <person name="Slot J."/>
            <person name="Riley R."/>
            <person name="Boka B."/>
            <person name="Rigling D."/>
            <person name="Barry K."/>
            <person name="Lee J."/>
            <person name="Mihaltcheva S."/>
            <person name="LaButti K."/>
            <person name="Lipzen A."/>
            <person name="Waldron R."/>
            <person name="Moloney N.M."/>
            <person name="Sperisen C."/>
            <person name="Kredics L."/>
            <person name="Vagvoelgyi C."/>
            <person name="Patrignani A."/>
            <person name="Fitzpatrick D."/>
            <person name="Nagy I."/>
            <person name="Doyle S."/>
            <person name="Anderson J.B."/>
            <person name="Grigoriev I.V."/>
            <person name="Gueldener U."/>
            <person name="Muensterkoetter M."/>
            <person name="Nagy L.G."/>
        </authorList>
    </citation>
    <scope>NUCLEOTIDE SEQUENCE [LARGE SCALE GENOMIC DNA]</scope>
    <source>
        <strain evidence="2">Ar21-2</strain>
    </source>
</reference>